<evidence type="ECO:0000256" key="1">
    <source>
        <dbReference type="SAM" id="Phobius"/>
    </source>
</evidence>
<dbReference type="OrthoDB" id="10011262at2759"/>
<dbReference type="AlphaFoldDB" id="A0A2G9TVU1"/>
<gene>
    <name evidence="2" type="ORF">TELCIR_17118</name>
</gene>
<evidence type="ECO:0000313" key="2">
    <source>
        <dbReference type="EMBL" id="PIO61360.1"/>
    </source>
</evidence>
<feature type="transmembrane region" description="Helical" evidence="1">
    <location>
        <begin position="43"/>
        <end position="67"/>
    </location>
</feature>
<proteinExistence type="predicted"/>
<accession>A0A2G9TVU1</accession>
<name>A0A2G9TVU1_TELCI</name>
<dbReference type="Proteomes" id="UP000230423">
    <property type="component" value="Unassembled WGS sequence"/>
</dbReference>
<evidence type="ECO:0000313" key="3">
    <source>
        <dbReference type="Proteomes" id="UP000230423"/>
    </source>
</evidence>
<reference evidence="2 3" key="1">
    <citation type="submission" date="2015-09" db="EMBL/GenBank/DDBJ databases">
        <title>Draft genome of the parasitic nematode Teladorsagia circumcincta isolate WARC Sus (inbred).</title>
        <authorList>
            <person name="Mitreva M."/>
        </authorList>
    </citation>
    <scope>NUCLEOTIDE SEQUENCE [LARGE SCALE GENOMIC DNA]</scope>
    <source>
        <strain evidence="2 3">S</strain>
    </source>
</reference>
<organism evidence="2 3">
    <name type="scientific">Teladorsagia circumcincta</name>
    <name type="common">Brown stomach worm</name>
    <name type="synonym">Ostertagia circumcincta</name>
    <dbReference type="NCBI Taxonomy" id="45464"/>
    <lineage>
        <taxon>Eukaryota</taxon>
        <taxon>Metazoa</taxon>
        <taxon>Ecdysozoa</taxon>
        <taxon>Nematoda</taxon>
        <taxon>Chromadorea</taxon>
        <taxon>Rhabditida</taxon>
        <taxon>Rhabditina</taxon>
        <taxon>Rhabditomorpha</taxon>
        <taxon>Strongyloidea</taxon>
        <taxon>Trichostrongylidae</taxon>
        <taxon>Teladorsagia</taxon>
    </lineage>
</organism>
<sequence length="166" mass="18581">MTEKFGTWMPNSSAMDEPRLTGIPSTMARLPDRSELKEKSREATLVLVIIVCIFLICNFWGFVLTLLERILDHETLPSTTPNLEYSSLDQLEQTRFLQEANGKNGKLSKKDTSPIRILQNGSGKSVLVDPVNGTTGRRTTLTWFPATDNEMNGQVLFLTDEEGTLC</sequence>
<keyword evidence="1" id="KW-1133">Transmembrane helix</keyword>
<keyword evidence="1" id="KW-0812">Transmembrane</keyword>
<protein>
    <submittedName>
        <fullName evidence="2">Uncharacterized protein</fullName>
    </submittedName>
</protein>
<keyword evidence="1" id="KW-0472">Membrane</keyword>
<keyword evidence="3" id="KW-1185">Reference proteome</keyword>
<dbReference type="EMBL" id="KZ353739">
    <property type="protein sequence ID" value="PIO61360.1"/>
    <property type="molecule type" value="Genomic_DNA"/>
</dbReference>